<comment type="caution">
    <text evidence="2">The sequence shown here is derived from an EMBL/GenBank/DDBJ whole genome shotgun (WGS) entry which is preliminary data.</text>
</comment>
<dbReference type="GO" id="GO:0016812">
    <property type="term" value="F:hydrolase activity, acting on carbon-nitrogen (but not peptide) bonds, in cyclic amides"/>
    <property type="evidence" value="ECO:0007669"/>
    <property type="project" value="TreeGrafter"/>
</dbReference>
<name>A0A1E5PA34_9ACTN</name>
<gene>
    <name evidence="2" type="ORF">AS594_19895</name>
</gene>
<protein>
    <submittedName>
        <fullName evidence="2">Aminoacylase</fullName>
    </submittedName>
</protein>
<proteinExistence type="predicted"/>
<organism evidence="2 3">
    <name type="scientific">Streptomyces agglomeratus</name>
    <dbReference type="NCBI Taxonomy" id="285458"/>
    <lineage>
        <taxon>Bacteria</taxon>
        <taxon>Bacillati</taxon>
        <taxon>Actinomycetota</taxon>
        <taxon>Actinomycetes</taxon>
        <taxon>Kitasatosporales</taxon>
        <taxon>Streptomycetaceae</taxon>
        <taxon>Streptomyces</taxon>
    </lineage>
</organism>
<dbReference type="RefSeq" id="WP_069932482.1">
    <property type="nucleotide sequence ID" value="NZ_MEHJ01000001.1"/>
</dbReference>
<dbReference type="PANTHER" id="PTHR11647:SF1">
    <property type="entry name" value="COLLAPSIN RESPONSE MEDIATOR PROTEIN"/>
    <property type="match status" value="1"/>
</dbReference>
<accession>A0A1E5PA34</accession>
<dbReference type="OrthoDB" id="9766983at2"/>
<feature type="domain" description="Amidohydrolase 3" evidence="1">
    <location>
        <begin position="47"/>
        <end position="552"/>
    </location>
</feature>
<sequence length="579" mass="62815">MLDHLIRGATVVDGTGAPAYVADVGVREGRIALIAGPGTVDEPARTTENAEGFVLAPGFVDPHTHYDAQLFWDPFATPSLNHGVTTVAGGNCGFTLAPLHPDRPEDADYTRRMMSKVEGMSLVALEEGAPWNWHTFGEYLDALEGRIAVNAGFMVGHCALRRHVMGADAVGGQPTERQMAHMVQLLHDAMDAGAWGLSTTQSSTHSDGDGQPVASRHATPAELIALSRAVGEHEGTQLEAIVAGCLDQFTDDEIDLLVDMTTAAGRPLNWNVLTIDAAVPERVPRQLRASERARQAGGRIVALTMPILTPMNMSLGTFCALNLIPGWGDILALPVSERIEKLRDPDVRAEMLRRADSKEAGVFRRLADFERYVIGDTYSEANEGLSGRVVRDIAAERGQDPFHCLVEICANDRLLTVLWPMPSDNDPASWELRQRTWQHEDVLLGGSDAGAHLDRMCGAPYTTRFIGDCLRGRRLVPLEQAVKMLTDDPARLFGLRERGRIEEGFHADLVLFDPERIAAGPATLVHDLPGDSPRLDSKALGIVSVRVNGVEVIRDDQVTGAVPGTVLRSGRDTRTVATK</sequence>
<dbReference type="CDD" id="cd01297">
    <property type="entry name" value="D-aminoacylase"/>
    <property type="match status" value="1"/>
</dbReference>
<reference evidence="2 3" key="1">
    <citation type="submission" date="2016-08" db="EMBL/GenBank/DDBJ databases">
        <title>Complete genome sequence of Streptomyces agglomeratus strain 6-3-2, a novel anti-MRSA actinomycete isolated from Wuli of Tebit, China.</title>
        <authorList>
            <person name="Chen X."/>
        </authorList>
    </citation>
    <scope>NUCLEOTIDE SEQUENCE [LARGE SCALE GENOMIC DNA]</scope>
    <source>
        <strain evidence="2 3">6-3-2</strain>
    </source>
</reference>
<dbReference type="Gene3D" id="3.20.20.140">
    <property type="entry name" value="Metal-dependent hydrolases"/>
    <property type="match status" value="2"/>
</dbReference>
<dbReference type="EMBL" id="MEHJ01000001">
    <property type="protein sequence ID" value="OEJ26413.1"/>
    <property type="molecule type" value="Genomic_DNA"/>
</dbReference>
<dbReference type="GO" id="GO:0005829">
    <property type="term" value="C:cytosol"/>
    <property type="evidence" value="ECO:0007669"/>
    <property type="project" value="TreeGrafter"/>
</dbReference>
<dbReference type="SUPFAM" id="SSF51556">
    <property type="entry name" value="Metallo-dependent hydrolases"/>
    <property type="match status" value="1"/>
</dbReference>
<dbReference type="AlphaFoldDB" id="A0A1E5PA34"/>
<dbReference type="Pfam" id="PF07969">
    <property type="entry name" value="Amidohydro_3"/>
    <property type="match status" value="1"/>
</dbReference>
<dbReference type="Proteomes" id="UP000095759">
    <property type="component" value="Unassembled WGS sequence"/>
</dbReference>
<dbReference type="PANTHER" id="PTHR11647">
    <property type="entry name" value="HYDRANTOINASE/DIHYDROPYRIMIDINASE FAMILY MEMBER"/>
    <property type="match status" value="1"/>
</dbReference>
<evidence type="ECO:0000313" key="2">
    <source>
        <dbReference type="EMBL" id="OEJ26413.1"/>
    </source>
</evidence>
<dbReference type="SUPFAM" id="SSF51338">
    <property type="entry name" value="Composite domain of metallo-dependent hydrolases"/>
    <property type="match status" value="1"/>
</dbReference>
<keyword evidence="3" id="KW-1185">Reference proteome</keyword>
<dbReference type="Gene3D" id="2.30.40.10">
    <property type="entry name" value="Urease, subunit C, domain 1"/>
    <property type="match status" value="1"/>
</dbReference>
<dbReference type="InterPro" id="IPR011059">
    <property type="entry name" value="Metal-dep_hydrolase_composite"/>
</dbReference>
<evidence type="ECO:0000259" key="1">
    <source>
        <dbReference type="Pfam" id="PF07969"/>
    </source>
</evidence>
<dbReference type="InterPro" id="IPR032466">
    <property type="entry name" value="Metal_Hydrolase"/>
</dbReference>
<dbReference type="InterPro" id="IPR013108">
    <property type="entry name" value="Amidohydro_3"/>
</dbReference>
<dbReference type="InterPro" id="IPR050378">
    <property type="entry name" value="Metallo-dep_Hydrolases_sf"/>
</dbReference>
<evidence type="ECO:0000313" key="3">
    <source>
        <dbReference type="Proteomes" id="UP000095759"/>
    </source>
</evidence>
<dbReference type="STRING" id="285458.BGM19_17055"/>